<gene>
    <name evidence="2" type="ORF">SK128_012660</name>
</gene>
<dbReference type="Proteomes" id="UP001381693">
    <property type="component" value="Unassembled WGS sequence"/>
</dbReference>
<feature type="compositionally biased region" description="Basic and acidic residues" evidence="1">
    <location>
        <begin position="70"/>
        <end position="79"/>
    </location>
</feature>
<accession>A0AAN8WQT2</accession>
<dbReference type="EMBL" id="JAXCGZ010021050">
    <property type="protein sequence ID" value="KAK7060665.1"/>
    <property type="molecule type" value="Genomic_DNA"/>
</dbReference>
<organism evidence="2 3">
    <name type="scientific">Halocaridina rubra</name>
    <name type="common">Hawaiian red shrimp</name>
    <dbReference type="NCBI Taxonomy" id="373956"/>
    <lineage>
        <taxon>Eukaryota</taxon>
        <taxon>Metazoa</taxon>
        <taxon>Ecdysozoa</taxon>
        <taxon>Arthropoda</taxon>
        <taxon>Crustacea</taxon>
        <taxon>Multicrustacea</taxon>
        <taxon>Malacostraca</taxon>
        <taxon>Eumalacostraca</taxon>
        <taxon>Eucarida</taxon>
        <taxon>Decapoda</taxon>
        <taxon>Pleocyemata</taxon>
        <taxon>Caridea</taxon>
        <taxon>Atyoidea</taxon>
        <taxon>Atyidae</taxon>
        <taxon>Halocaridina</taxon>
    </lineage>
</organism>
<dbReference type="AlphaFoldDB" id="A0AAN8WQT2"/>
<proteinExistence type="predicted"/>
<feature type="region of interest" description="Disordered" evidence="1">
    <location>
        <begin position="56"/>
        <end position="85"/>
    </location>
</feature>
<feature type="compositionally biased region" description="Basic and acidic residues" evidence="1">
    <location>
        <begin position="1"/>
        <end position="18"/>
    </location>
</feature>
<evidence type="ECO:0000313" key="3">
    <source>
        <dbReference type="Proteomes" id="UP001381693"/>
    </source>
</evidence>
<sequence length="177" mass="20265">MKRRGVKEADPFDWEKTPTDNSLGTTTTTTNAVITKPHADSRLAYGGGGVTDNMLDDNVLGSVDNQENLEAPHDRDHDPRRRRRRDTVLHQPQPNINQQQVETKERVLNDNNVNANIIVNTEKENNEVEMSPKKRKGLVFSFYFAARTVESWKIYFYRNIALVFPACHTWKLIGIGE</sequence>
<reference evidence="2 3" key="1">
    <citation type="submission" date="2023-11" db="EMBL/GenBank/DDBJ databases">
        <title>Halocaridina rubra genome assembly.</title>
        <authorList>
            <person name="Smith C."/>
        </authorList>
    </citation>
    <scope>NUCLEOTIDE SEQUENCE [LARGE SCALE GENOMIC DNA]</scope>
    <source>
        <strain evidence="2">EP-1</strain>
        <tissue evidence="2">Whole</tissue>
    </source>
</reference>
<name>A0AAN8WQT2_HALRR</name>
<keyword evidence="3" id="KW-1185">Reference proteome</keyword>
<comment type="caution">
    <text evidence="2">The sequence shown here is derived from an EMBL/GenBank/DDBJ whole genome shotgun (WGS) entry which is preliminary data.</text>
</comment>
<evidence type="ECO:0000256" key="1">
    <source>
        <dbReference type="SAM" id="MobiDB-lite"/>
    </source>
</evidence>
<evidence type="ECO:0000313" key="2">
    <source>
        <dbReference type="EMBL" id="KAK7060665.1"/>
    </source>
</evidence>
<feature type="region of interest" description="Disordered" evidence="1">
    <location>
        <begin position="1"/>
        <end position="31"/>
    </location>
</feature>
<protein>
    <submittedName>
        <fullName evidence="2">Uncharacterized protein</fullName>
    </submittedName>
</protein>